<organism evidence="6 7">
    <name type="scientific">Paracidovorax wautersii</name>
    <dbReference type="NCBI Taxonomy" id="1177982"/>
    <lineage>
        <taxon>Bacteria</taxon>
        <taxon>Pseudomonadati</taxon>
        <taxon>Pseudomonadota</taxon>
        <taxon>Betaproteobacteria</taxon>
        <taxon>Burkholderiales</taxon>
        <taxon>Comamonadaceae</taxon>
        <taxon>Paracidovorax</taxon>
    </lineage>
</organism>
<proteinExistence type="predicted"/>
<evidence type="ECO:0000259" key="5">
    <source>
        <dbReference type="SMART" id="SM00563"/>
    </source>
</evidence>
<comment type="pathway">
    <text evidence="1">Lipid metabolism.</text>
</comment>
<evidence type="ECO:0000256" key="3">
    <source>
        <dbReference type="ARBA" id="ARBA00023315"/>
    </source>
</evidence>
<protein>
    <recommendedName>
        <fullName evidence="5">Phospholipid/glycerol acyltransferase domain-containing protein</fullName>
    </recommendedName>
</protein>
<keyword evidence="4" id="KW-0812">Transmembrane</keyword>
<dbReference type="AlphaFoldDB" id="A0A7V8FR61"/>
<dbReference type="InterPro" id="IPR002123">
    <property type="entry name" value="Plipid/glycerol_acylTrfase"/>
</dbReference>
<evidence type="ECO:0000313" key="6">
    <source>
        <dbReference type="EMBL" id="KAF1023051.1"/>
    </source>
</evidence>
<dbReference type="SUPFAM" id="SSF69593">
    <property type="entry name" value="Glycerol-3-phosphate (1)-acyltransferase"/>
    <property type="match status" value="1"/>
</dbReference>
<dbReference type="SMART" id="SM00563">
    <property type="entry name" value="PlsC"/>
    <property type="match status" value="1"/>
</dbReference>
<evidence type="ECO:0000313" key="7">
    <source>
        <dbReference type="Proteomes" id="UP000461670"/>
    </source>
</evidence>
<dbReference type="CDD" id="cd07989">
    <property type="entry name" value="LPLAT_AGPAT-like"/>
    <property type="match status" value="1"/>
</dbReference>
<dbReference type="PANTHER" id="PTHR10434">
    <property type="entry name" value="1-ACYL-SN-GLYCEROL-3-PHOSPHATE ACYLTRANSFERASE"/>
    <property type="match status" value="1"/>
</dbReference>
<keyword evidence="4" id="KW-1133">Transmembrane helix</keyword>
<dbReference type="GO" id="GO:0003841">
    <property type="term" value="F:1-acylglycerol-3-phosphate O-acyltransferase activity"/>
    <property type="evidence" value="ECO:0007669"/>
    <property type="project" value="TreeGrafter"/>
</dbReference>
<reference evidence="7" key="1">
    <citation type="journal article" date="2020" name="MBio">
        <title>Horizontal gene transfer to a defensive symbiont with a reduced genome amongst a multipartite beetle microbiome.</title>
        <authorList>
            <person name="Waterworth S.C."/>
            <person name="Florez L.V."/>
            <person name="Rees E.R."/>
            <person name="Hertweck C."/>
            <person name="Kaltenpoth M."/>
            <person name="Kwan J.C."/>
        </authorList>
    </citation>
    <scope>NUCLEOTIDE SEQUENCE [LARGE SCALE GENOMIC DNA]</scope>
</reference>
<evidence type="ECO:0000256" key="1">
    <source>
        <dbReference type="ARBA" id="ARBA00005189"/>
    </source>
</evidence>
<dbReference type="Proteomes" id="UP000461670">
    <property type="component" value="Unassembled WGS sequence"/>
</dbReference>
<evidence type="ECO:0000256" key="4">
    <source>
        <dbReference type="SAM" id="Phobius"/>
    </source>
</evidence>
<name>A0A7V8FR61_9BURK</name>
<keyword evidence="2" id="KW-0808">Transferase</keyword>
<dbReference type="Pfam" id="PF01553">
    <property type="entry name" value="Acyltransferase"/>
    <property type="match status" value="1"/>
</dbReference>
<feature type="domain" description="Phospholipid/glycerol acyltransferase" evidence="5">
    <location>
        <begin position="92"/>
        <end position="202"/>
    </location>
</feature>
<dbReference type="PANTHER" id="PTHR10434:SF66">
    <property type="entry name" value="PHOSPHOLIPID_GLYCEROL ACYLTRANSFERASE DOMAIN-CONTAINING PROTEIN"/>
    <property type="match status" value="1"/>
</dbReference>
<keyword evidence="4" id="KW-0472">Membrane</keyword>
<dbReference type="GO" id="GO:0006654">
    <property type="term" value="P:phosphatidic acid biosynthetic process"/>
    <property type="evidence" value="ECO:0007669"/>
    <property type="project" value="TreeGrafter"/>
</dbReference>
<accession>A0A7V8FR61</accession>
<evidence type="ECO:0000256" key="2">
    <source>
        <dbReference type="ARBA" id="ARBA00022679"/>
    </source>
</evidence>
<feature type="transmembrane region" description="Helical" evidence="4">
    <location>
        <begin position="58"/>
        <end position="76"/>
    </location>
</feature>
<sequence length="267" mass="29194">MALAAVSAHANWCWRLLGTGLGFVVFGLGGLALRLVVFPGQRWLQAGHREANWARARATVSLSFRLFIGFLARLGVLRCEVSGAERLGRPGQLILANHPSLLDVVILLAQPSMRHSGCIVKQALWRNPCTRGPVLAAGYISNDGSLETLEQSVAQLEQGLPLLIFPEGTRTTPGAAPVFHRGACAIALRGARVLTPVHIRVTPSSLTKNEPWYRIPRERVVFHVEVGEDIDPATWLRDAPMPIAARRLNAHLHQIFSSQNKEDHAAT</sequence>
<feature type="transmembrane region" description="Helical" evidence="4">
    <location>
        <begin position="16"/>
        <end position="37"/>
    </location>
</feature>
<gene>
    <name evidence="6" type="ORF">GAK30_00741</name>
</gene>
<comment type="caution">
    <text evidence="6">The sequence shown here is derived from an EMBL/GenBank/DDBJ whole genome shotgun (WGS) entry which is preliminary data.</text>
</comment>
<dbReference type="EMBL" id="WNDQ01000007">
    <property type="protein sequence ID" value="KAF1023051.1"/>
    <property type="molecule type" value="Genomic_DNA"/>
</dbReference>
<keyword evidence="3" id="KW-0012">Acyltransferase</keyword>